<evidence type="ECO:0000313" key="12">
    <source>
        <dbReference type="Proteomes" id="UP000429523"/>
    </source>
</evidence>
<dbReference type="EMBL" id="QXFX01003728">
    <property type="protein sequence ID" value="KAE9067353.1"/>
    <property type="molecule type" value="Genomic_DNA"/>
</dbReference>
<evidence type="ECO:0000313" key="20">
    <source>
        <dbReference type="Proteomes" id="UP000486351"/>
    </source>
</evidence>
<dbReference type="EMBL" id="QXFZ01003595">
    <property type="protein sequence ID" value="KAE9068139.1"/>
    <property type="molecule type" value="Genomic_DNA"/>
</dbReference>
<evidence type="ECO:0000313" key="9">
    <source>
        <dbReference type="EMBL" id="KAE9176724.1"/>
    </source>
</evidence>
<dbReference type="Proteomes" id="UP000441208">
    <property type="component" value="Unassembled WGS sequence"/>
</dbReference>
<evidence type="ECO:0000313" key="18">
    <source>
        <dbReference type="Proteomes" id="UP000460718"/>
    </source>
</evidence>
<dbReference type="Proteomes" id="UP000476176">
    <property type="component" value="Unassembled WGS sequence"/>
</dbReference>
<evidence type="ECO:0000313" key="10">
    <source>
        <dbReference type="EMBL" id="KAE9273569.1"/>
    </source>
</evidence>
<proteinExistence type="predicted"/>
<evidence type="ECO:0000313" key="17">
    <source>
        <dbReference type="Proteomes" id="UP000441208"/>
    </source>
</evidence>
<dbReference type="EMBL" id="QXGF01003594">
    <property type="protein sequence ID" value="KAE8921228.1"/>
    <property type="molecule type" value="Genomic_DNA"/>
</dbReference>
<evidence type="ECO:0000313" key="5">
    <source>
        <dbReference type="EMBL" id="KAE9068139.1"/>
    </source>
</evidence>
<dbReference type="Proteomes" id="UP000460718">
    <property type="component" value="Unassembled WGS sequence"/>
</dbReference>
<evidence type="ECO:0000313" key="3">
    <source>
        <dbReference type="EMBL" id="KAE8969061.1"/>
    </source>
</evidence>
<dbReference type="Proteomes" id="UP000437068">
    <property type="component" value="Unassembled WGS sequence"/>
</dbReference>
<evidence type="ECO:0000313" key="11">
    <source>
        <dbReference type="EMBL" id="KAE9282735.1"/>
    </source>
</evidence>
<evidence type="ECO:0000313" key="7">
    <source>
        <dbReference type="EMBL" id="KAE9169597.1"/>
    </source>
</evidence>
<reference evidence="12 13" key="1">
    <citation type="submission" date="2018-08" db="EMBL/GenBank/DDBJ databases">
        <title>Genomic investigation of the strawberry pathogen Phytophthora fragariae indicates pathogenicity is determined by transcriptional variation in three key races.</title>
        <authorList>
            <person name="Adams T.M."/>
            <person name="Armitage A.D."/>
            <person name="Sobczyk M.K."/>
            <person name="Bates H.J."/>
            <person name="Dunwell J.M."/>
            <person name="Nellist C.F."/>
            <person name="Harrison R.J."/>
        </authorList>
    </citation>
    <scope>NUCLEOTIDE SEQUENCE [LARGE SCALE GENOMIC DNA]</scope>
    <source>
        <strain evidence="10 14">A4</strain>
        <strain evidence="9 15">BC-1</strain>
        <strain evidence="8 19">BC-23</strain>
        <strain evidence="7 13">NOV-27</strain>
        <strain evidence="6 16">NOV-5</strain>
        <strain evidence="5 17">NOV-71</strain>
        <strain evidence="11 20">NOV-77</strain>
        <strain evidence="2 12">NOV-9</strain>
        <strain evidence="4 21">ONT-3</strain>
        <strain evidence="3 18">SCRP245</strain>
    </source>
</reference>
<dbReference type="EMBL" id="QXFY01003709">
    <property type="protein sequence ID" value="KAE9282735.1"/>
    <property type="molecule type" value="Genomic_DNA"/>
</dbReference>
<evidence type="ECO:0000313" key="2">
    <source>
        <dbReference type="EMBL" id="KAE8921228.1"/>
    </source>
</evidence>
<dbReference type="EMBL" id="QXGB01003657">
    <property type="protein sequence ID" value="KAE9169597.1"/>
    <property type="molecule type" value="Genomic_DNA"/>
</dbReference>
<evidence type="ECO:0000313" key="19">
    <source>
        <dbReference type="Proteomes" id="UP000476176"/>
    </source>
</evidence>
<accession>A0A6A4BEC2</accession>
<sequence>MPTRLACTESTALLKLSVMYALCTFAGHQNGQYLLRPLIKRIGSIHCSHCEVCSKSTNFVGPLQCSCNACNCTVHVL</sequence>
<evidence type="ECO:0000313" key="8">
    <source>
        <dbReference type="EMBL" id="KAE9175206.1"/>
    </source>
</evidence>
<dbReference type="EMBL" id="QXGE01003739">
    <property type="protein sequence ID" value="KAE9273569.1"/>
    <property type="molecule type" value="Genomic_DNA"/>
</dbReference>
<dbReference type="Proteomes" id="UP000429523">
    <property type="component" value="Unassembled WGS sequence"/>
</dbReference>
<name>A0A6A4BEC2_9STRA</name>
<evidence type="ECO:0000313" key="6">
    <source>
        <dbReference type="EMBL" id="KAE9079794.1"/>
    </source>
</evidence>
<evidence type="ECO:0000256" key="1">
    <source>
        <dbReference type="SAM" id="SignalP"/>
    </source>
</evidence>
<dbReference type="Proteomes" id="UP000440732">
    <property type="component" value="Unassembled WGS sequence"/>
</dbReference>
<feature type="chain" id="PRO_5036381054" evidence="1">
    <location>
        <begin position="22"/>
        <end position="77"/>
    </location>
</feature>
<protein>
    <submittedName>
        <fullName evidence="10">Uncharacterized protein</fullName>
    </submittedName>
</protein>
<gene>
    <name evidence="10" type="ORF">PF001_g27450</name>
    <name evidence="9" type="ORF">PF002_g28533</name>
    <name evidence="8" type="ORF">PF004_g26455</name>
    <name evidence="7" type="ORF">PF005_g27900</name>
    <name evidence="6" type="ORF">PF006_g27447</name>
    <name evidence="5" type="ORF">PF007_g27807</name>
    <name evidence="11" type="ORF">PF008_g27580</name>
    <name evidence="2" type="ORF">PF009_g28490</name>
    <name evidence="4" type="ORF">PF010_g27495</name>
    <name evidence="3" type="ORF">PF011_g26949</name>
</gene>
<dbReference type="Proteomes" id="UP000440367">
    <property type="component" value="Unassembled WGS sequence"/>
</dbReference>
<dbReference type="AlphaFoldDB" id="A0A6A4BEC2"/>
<keyword evidence="13" id="KW-1185">Reference proteome</keyword>
<dbReference type="EMBL" id="QXFW01003732">
    <property type="protein sequence ID" value="KAE8969061.1"/>
    <property type="molecule type" value="Genomic_DNA"/>
</dbReference>
<organism evidence="10 14">
    <name type="scientific">Phytophthora fragariae</name>
    <dbReference type="NCBI Taxonomy" id="53985"/>
    <lineage>
        <taxon>Eukaryota</taxon>
        <taxon>Sar</taxon>
        <taxon>Stramenopiles</taxon>
        <taxon>Oomycota</taxon>
        <taxon>Peronosporomycetes</taxon>
        <taxon>Peronosporales</taxon>
        <taxon>Peronosporaceae</taxon>
        <taxon>Phytophthora</taxon>
    </lineage>
</organism>
<dbReference type="Proteomes" id="UP000486351">
    <property type="component" value="Unassembled WGS sequence"/>
</dbReference>
<feature type="signal peptide" evidence="1">
    <location>
        <begin position="1"/>
        <end position="21"/>
    </location>
</feature>
<evidence type="ECO:0000313" key="4">
    <source>
        <dbReference type="EMBL" id="KAE9067353.1"/>
    </source>
</evidence>
<dbReference type="EMBL" id="QXGD01003539">
    <property type="protein sequence ID" value="KAE9176724.1"/>
    <property type="molecule type" value="Genomic_DNA"/>
</dbReference>
<evidence type="ECO:0000313" key="21">
    <source>
        <dbReference type="Proteomes" id="UP000488956"/>
    </source>
</evidence>
<dbReference type="Proteomes" id="UP000488956">
    <property type="component" value="Unassembled WGS sequence"/>
</dbReference>
<evidence type="ECO:0000313" key="16">
    <source>
        <dbReference type="Proteomes" id="UP000440732"/>
    </source>
</evidence>
<evidence type="ECO:0000313" key="15">
    <source>
        <dbReference type="Proteomes" id="UP000440367"/>
    </source>
</evidence>
<evidence type="ECO:0000313" key="13">
    <source>
        <dbReference type="Proteomes" id="UP000433483"/>
    </source>
</evidence>
<dbReference type="EMBL" id="QXGA01003746">
    <property type="protein sequence ID" value="KAE9079794.1"/>
    <property type="molecule type" value="Genomic_DNA"/>
</dbReference>
<dbReference type="EMBL" id="QXGC01003503">
    <property type="protein sequence ID" value="KAE9175206.1"/>
    <property type="molecule type" value="Genomic_DNA"/>
</dbReference>
<keyword evidence="1" id="KW-0732">Signal</keyword>
<evidence type="ECO:0000313" key="14">
    <source>
        <dbReference type="Proteomes" id="UP000437068"/>
    </source>
</evidence>
<dbReference type="Proteomes" id="UP000433483">
    <property type="component" value="Unassembled WGS sequence"/>
</dbReference>
<comment type="caution">
    <text evidence="10">The sequence shown here is derived from an EMBL/GenBank/DDBJ whole genome shotgun (WGS) entry which is preliminary data.</text>
</comment>